<evidence type="ECO:0000256" key="2">
    <source>
        <dbReference type="ARBA" id="ARBA00008097"/>
    </source>
</evidence>
<reference evidence="13" key="1">
    <citation type="submission" date="2017-09" db="EMBL/GenBank/DDBJ databases">
        <title>Depth-based differentiation of microbial function through sediment-hosted aquifers and enrichment of novel symbionts in the deep terrestrial subsurface.</title>
        <authorList>
            <person name="Probst A.J."/>
            <person name="Ladd B."/>
            <person name="Jarett J.K."/>
            <person name="Geller-Mcgrath D.E."/>
            <person name="Sieber C.M.K."/>
            <person name="Emerson J.B."/>
            <person name="Anantharaman K."/>
            <person name="Thomas B.C."/>
            <person name="Malmstrom R."/>
            <person name="Stieglmeier M."/>
            <person name="Klingl A."/>
            <person name="Woyke T."/>
            <person name="Ryan C.M."/>
            <person name="Banfield J.F."/>
        </authorList>
    </citation>
    <scope>NUCLEOTIDE SEQUENCE [LARGE SCALE GENOMIC DNA]</scope>
</reference>
<dbReference type="InterPro" id="IPR017968">
    <property type="entry name" value="Acylphosphatase_CS"/>
</dbReference>
<evidence type="ECO:0000256" key="8">
    <source>
        <dbReference type="PIRNR" id="PIRNR006256"/>
    </source>
</evidence>
<keyword evidence="9" id="KW-0378">Hydrolase</keyword>
<gene>
    <name evidence="12" type="primary">hypF</name>
    <name evidence="12" type="ORF">CO162_03195</name>
</gene>
<evidence type="ECO:0000259" key="10">
    <source>
        <dbReference type="PROSITE" id="PS51160"/>
    </source>
</evidence>
<dbReference type="GO" id="GO:0016874">
    <property type="term" value="F:ligase activity"/>
    <property type="evidence" value="ECO:0007669"/>
    <property type="project" value="UniProtKB-UniRule"/>
</dbReference>
<dbReference type="FunFam" id="3.30.420.40:FF:000124">
    <property type="entry name" value="Carbamoyltransferase HypF"/>
    <property type="match status" value="1"/>
</dbReference>
<dbReference type="SUPFAM" id="SSF55821">
    <property type="entry name" value="YrdC/RibB"/>
    <property type="match status" value="1"/>
</dbReference>
<comment type="caution">
    <text evidence="12">The sequence shown here is derived from an EMBL/GenBank/DDBJ whole genome shotgun (WGS) entry which is preliminary data.</text>
</comment>
<dbReference type="Gene3D" id="3.90.870.50">
    <property type="match status" value="1"/>
</dbReference>
<dbReference type="AlphaFoldDB" id="A0A2M7YGF2"/>
<evidence type="ECO:0000313" key="13">
    <source>
        <dbReference type="Proteomes" id="UP000229213"/>
    </source>
</evidence>
<dbReference type="Gene3D" id="3.30.110.120">
    <property type="match status" value="1"/>
</dbReference>
<dbReference type="Gene3D" id="3.30.420.360">
    <property type="match status" value="1"/>
</dbReference>
<evidence type="ECO:0000259" key="11">
    <source>
        <dbReference type="PROSITE" id="PS51163"/>
    </source>
</evidence>
<dbReference type="InterPro" id="IPR055128">
    <property type="entry name" value="HypF_C_2"/>
</dbReference>
<dbReference type="GO" id="GO:0016743">
    <property type="term" value="F:carboxyl- or carbamoyltransferase activity"/>
    <property type="evidence" value="ECO:0007669"/>
    <property type="project" value="UniProtKB-UniRule"/>
</dbReference>
<keyword evidence="12" id="KW-0808">Transferase</keyword>
<dbReference type="InterPro" id="IPR006070">
    <property type="entry name" value="Sua5-like_dom"/>
</dbReference>
<protein>
    <recommendedName>
        <fullName evidence="8">Carbamoyltransferase</fullName>
        <ecNumber evidence="8">6.2.-.-</ecNumber>
    </recommendedName>
</protein>
<dbReference type="PANTHER" id="PTHR42959">
    <property type="entry name" value="CARBAMOYLTRANSFERASE"/>
    <property type="match status" value="1"/>
</dbReference>
<dbReference type="GO" id="GO:0003998">
    <property type="term" value="F:acylphosphatase activity"/>
    <property type="evidence" value="ECO:0007669"/>
    <property type="project" value="UniProtKB-EC"/>
</dbReference>
<organism evidence="12 13">
    <name type="scientific">bacterium (Candidatus Ratteibacteria) CG_4_9_14_3_um_filter_41_21</name>
    <dbReference type="NCBI Taxonomy" id="2014289"/>
    <lineage>
        <taxon>Bacteria</taxon>
        <taxon>Candidatus Ratteibacteria</taxon>
    </lineage>
</organism>
<proteinExistence type="inferred from homology"/>
<evidence type="ECO:0000256" key="9">
    <source>
        <dbReference type="PROSITE-ProRule" id="PRU00520"/>
    </source>
</evidence>
<dbReference type="SUPFAM" id="SSF54975">
    <property type="entry name" value="Acylphosphatase/BLUF domain-like"/>
    <property type="match status" value="1"/>
</dbReference>
<dbReference type="Pfam" id="PF00708">
    <property type="entry name" value="Acylphosphatase"/>
    <property type="match status" value="1"/>
</dbReference>
<dbReference type="PIRSF" id="PIRSF006256">
    <property type="entry name" value="CMPcnvr_hdrg_mat"/>
    <property type="match status" value="1"/>
</dbReference>
<dbReference type="PROSITE" id="PS51160">
    <property type="entry name" value="ACYLPHOSPHATASE_3"/>
    <property type="match status" value="1"/>
</dbReference>
<evidence type="ECO:0000256" key="4">
    <source>
        <dbReference type="ARBA" id="ARBA00022723"/>
    </source>
</evidence>
<dbReference type="GO" id="GO:0051604">
    <property type="term" value="P:protein maturation"/>
    <property type="evidence" value="ECO:0007669"/>
    <property type="project" value="TreeGrafter"/>
</dbReference>
<dbReference type="GO" id="GO:0003725">
    <property type="term" value="F:double-stranded RNA binding"/>
    <property type="evidence" value="ECO:0007669"/>
    <property type="project" value="InterPro"/>
</dbReference>
<dbReference type="InterPro" id="IPR001792">
    <property type="entry name" value="Acylphosphatase-like_dom"/>
</dbReference>
<dbReference type="PROSITE" id="PS00150">
    <property type="entry name" value="ACYLPHOSPHATASE_1"/>
    <property type="match status" value="1"/>
</dbReference>
<dbReference type="InterPro" id="IPR011125">
    <property type="entry name" value="Znf_HypF"/>
</dbReference>
<comment type="pathway">
    <text evidence="1">Protein modification; [NiFe] hydrogenase maturation.</text>
</comment>
<keyword evidence="4" id="KW-0479">Metal-binding</keyword>
<dbReference type="InterPro" id="IPR004421">
    <property type="entry name" value="Carbamoyltransferase_HypF"/>
</dbReference>
<dbReference type="InterPro" id="IPR051060">
    <property type="entry name" value="Carbamoyltrans_HypF-like"/>
</dbReference>
<keyword evidence="5" id="KW-0863">Zinc-finger</keyword>
<comment type="catalytic activity">
    <reaction evidence="9">
        <text>an acyl phosphate + H2O = a carboxylate + phosphate + H(+)</text>
        <dbReference type="Rhea" id="RHEA:14965"/>
        <dbReference type="ChEBI" id="CHEBI:15377"/>
        <dbReference type="ChEBI" id="CHEBI:15378"/>
        <dbReference type="ChEBI" id="CHEBI:29067"/>
        <dbReference type="ChEBI" id="CHEBI:43474"/>
        <dbReference type="ChEBI" id="CHEBI:59918"/>
        <dbReference type="EC" id="3.6.1.7"/>
    </reaction>
</comment>
<feature type="active site" evidence="9">
    <location>
        <position position="37"/>
    </location>
</feature>
<feature type="domain" description="Acylphosphatase-like" evidence="10">
    <location>
        <begin position="4"/>
        <end position="90"/>
    </location>
</feature>
<name>A0A2M7YGF2_9BACT</name>
<dbReference type="PANTHER" id="PTHR42959:SF1">
    <property type="entry name" value="CARBAMOYLTRANSFERASE HYPF"/>
    <property type="match status" value="1"/>
</dbReference>
<dbReference type="EC" id="6.2.-.-" evidence="8"/>
<dbReference type="InterPro" id="IPR017945">
    <property type="entry name" value="DHBP_synth_RibB-like_a/b_dom"/>
</dbReference>
<evidence type="ECO:0000256" key="1">
    <source>
        <dbReference type="ARBA" id="ARBA00004711"/>
    </source>
</evidence>
<dbReference type="Gene3D" id="3.30.420.40">
    <property type="match status" value="1"/>
</dbReference>
<dbReference type="EMBL" id="PFWI01000107">
    <property type="protein sequence ID" value="PJA62036.1"/>
    <property type="molecule type" value="Genomic_DNA"/>
</dbReference>
<dbReference type="Pfam" id="PF22521">
    <property type="entry name" value="HypF_C_2"/>
    <property type="match status" value="1"/>
</dbReference>
<sequence>MAKRVRVNINGIVQGVGFRPLVYRYAKRGNLAGWVSNTSEGVVIEVEGNSEKVDDFLKSLKSFPPPQAKITRLSTSLIPPQNDKQFEILPSIVHSQVKTQISPDIATCPECLEELSSPGDRRYLYPFLNCTNCGPRFTIIKDIPYDRNKTTMEKFMMCSQCQEEYQDPLNRRFHAQPNACPECGPQVTLVQSDEVVASEVSRLSLRAKRSNLEIATSSALGGLLAMTPNPKTQSSGVRAIKETVKLLKKGKIVAIKGLGGFHLACDALNEEAVRNLRQRKYRENKPFALMARDLEIAKKFCQVSPEEEELLLSVKRPVVLLKKKTQIVADSRRRLSQIVEQVAPNNKYLGFMLPYTPLHYLLFYELRTTNYESLSVLVMTSGNICEEPIAYENEEAVSRLSTIADYFLFHNRDIYTRCDDSVTRIFLPMKREMLIRRSRGYAPSPLTVPLIFKNEILACGAHLKNTFCLAKGNEVFISHHIGDLENLETLVALEKSVKHFKKLFAIEPAIIAHDLHPEYLSTKYAHRLRTMNSRLRTIPIQHHHAHIVSCLADNGVDNHKVIGVAFDGTGYGEDGNIWGGEFLIADYADFERKAHLKYLPLPGAEQAIKEPWRMAATYLYETYGEGFLRLNLDFTSRLNKSRWAVLEKMIKRRINSPLTSSMGRLFDAVSSLLGLRDEITYEGQAAMELEMAIKSVQSSKFKVKSYKYGIEQEKKFFIIKPKEIIMGIVEDLKHSVPVGAISFKFHNTIVEMIVETCMKIRSDFNQNYKLRTMNSELNEVALSGGVFQNIFLLDRTFNRLIKEGFKVYLHRQVPTNDGGISLGQAVIANAKFKE</sequence>
<evidence type="ECO:0000256" key="7">
    <source>
        <dbReference type="ARBA" id="ARBA00048220"/>
    </source>
</evidence>
<evidence type="ECO:0000256" key="3">
    <source>
        <dbReference type="ARBA" id="ARBA00022598"/>
    </source>
</evidence>
<comment type="similarity">
    <text evidence="2 8">Belongs to the carbamoyltransferase HypF family.</text>
</comment>
<comment type="catalytic activity">
    <reaction evidence="7">
        <text>C-terminal L-cysteinyl-[HypE protein] + carbamoyl phosphate + ATP + H2O = C-terminal S-carboxamide-L-cysteinyl-[HypE protein] + AMP + phosphate + diphosphate + H(+)</text>
        <dbReference type="Rhea" id="RHEA:55636"/>
        <dbReference type="Rhea" id="RHEA-COMP:14247"/>
        <dbReference type="Rhea" id="RHEA-COMP:14392"/>
        <dbReference type="ChEBI" id="CHEBI:15377"/>
        <dbReference type="ChEBI" id="CHEBI:15378"/>
        <dbReference type="ChEBI" id="CHEBI:30616"/>
        <dbReference type="ChEBI" id="CHEBI:33019"/>
        <dbReference type="ChEBI" id="CHEBI:43474"/>
        <dbReference type="ChEBI" id="CHEBI:58228"/>
        <dbReference type="ChEBI" id="CHEBI:76913"/>
        <dbReference type="ChEBI" id="CHEBI:139126"/>
        <dbReference type="ChEBI" id="CHEBI:456215"/>
    </reaction>
</comment>
<feature type="active site" evidence="9">
    <location>
        <position position="19"/>
    </location>
</feature>
<dbReference type="InterPro" id="IPR041440">
    <property type="entry name" value="HypF_C"/>
</dbReference>
<evidence type="ECO:0000256" key="5">
    <source>
        <dbReference type="ARBA" id="ARBA00022771"/>
    </source>
</evidence>
<evidence type="ECO:0000256" key="6">
    <source>
        <dbReference type="ARBA" id="ARBA00022833"/>
    </source>
</evidence>
<dbReference type="InterPro" id="IPR036046">
    <property type="entry name" value="Acylphosphatase-like_dom_sf"/>
</dbReference>
<accession>A0A2M7YGF2</accession>
<evidence type="ECO:0000313" key="12">
    <source>
        <dbReference type="EMBL" id="PJA62036.1"/>
    </source>
</evidence>
<dbReference type="Pfam" id="PF07503">
    <property type="entry name" value="zf-HYPF"/>
    <property type="match status" value="2"/>
</dbReference>
<dbReference type="PROSITE" id="PS51163">
    <property type="entry name" value="YRDC"/>
    <property type="match status" value="1"/>
</dbReference>
<keyword evidence="6" id="KW-0862">Zinc</keyword>
<feature type="domain" description="YrdC-like" evidence="11">
    <location>
        <begin position="237"/>
        <end position="440"/>
    </location>
</feature>
<dbReference type="NCBIfam" id="TIGR00143">
    <property type="entry name" value="hypF"/>
    <property type="match status" value="1"/>
</dbReference>
<dbReference type="Proteomes" id="UP000229213">
    <property type="component" value="Unassembled WGS sequence"/>
</dbReference>
<keyword evidence="3" id="KW-0436">Ligase</keyword>
<dbReference type="GO" id="GO:0008270">
    <property type="term" value="F:zinc ion binding"/>
    <property type="evidence" value="ECO:0007669"/>
    <property type="project" value="UniProtKB-KW"/>
</dbReference>
<dbReference type="Pfam" id="PF17788">
    <property type="entry name" value="HypF_C"/>
    <property type="match status" value="1"/>
</dbReference>
<dbReference type="Pfam" id="PF01300">
    <property type="entry name" value="Sua5_yciO_yrdC"/>
    <property type="match status" value="1"/>
</dbReference>
<dbReference type="UniPathway" id="UPA00335"/>